<dbReference type="InParanoid" id="K5VQW3"/>
<dbReference type="GeneID" id="18917717"/>
<dbReference type="EMBL" id="JH930474">
    <property type="protein sequence ID" value="EKM53833.1"/>
    <property type="molecule type" value="Genomic_DNA"/>
</dbReference>
<feature type="domain" description="Thioesterase" evidence="1">
    <location>
        <begin position="19"/>
        <end position="171"/>
    </location>
</feature>
<protein>
    <recommendedName>
        <fullName evidence="1">Thioesterase domain-containing protein</fullName>
    </recommendedName>
</protein>
<dbReference type="AlphaFoldDB" id="K5VQW3"/>
<dbReference type="Gene3D" id="3.40.50.1820">
    <property type="entry name" value="alpha/beta hydrolase"/>
    <property type="match status" value="1"/>
</dbReference>
<proteinExistence type="predicted"/>
<reference evidence="2 3" key="1">
    <citation type="journal article" date="2012" name="BMC Genomics">
        <title>Comparative genomics of the white-rot fungi, Phanerochaete carnosa and P. chrysosporium, to elucidate the genetic basis of the distinct wood types they colonize.</title>
        <authorList>
            <person name="Suzuki H."/>
            <person name="MacDonald J."/>
            <person name="Syed K."/>
            <person name="Salamov A."/>
            <person name="Hori C."/>
            <person name="Aerts A."/>
            <person name="Henrissat B."/>
            <person name="Wiebenga A."/>
            <person name="vanKuyk P.A."/>
            <person name="Barry K."/>
            <person name="Lindquist E."/>
            <person name="LaButti K."/>
            <person name="Lapidus A."/>
            <person name="Lucas S."/>
            <person name="Coutinho P."/>
            <person name="Gong Y."/>
            <person name="Samejima M."/>
            <person name="Mahadevan R."/>
            <person name="Abou-Zaid M."/>
            <person name="de Vries R.P."/>
            <person name="Igarashi K."/>
            <person name="Yadav J.S."/>
            <person name="Grigoriev I.V."/>
            <person name="Master E.R."/>
        </authorList>
    </citation>
    <scope>NUCLEOTIDE SEQUENCE [LARGE SCALE GENOMIC DNA]</scope>
    <source>
        <strain evidence="2 3">HHB-10118-sp</strain>
    </source>
</reference>
<dbReference type="SUPFAM" id="SSF53474">
    <property type="entry name" value="alpha/beta-Hydrolases"/>
    <property type="match status" value="1"/>
</dbReference>
<evidence type="ECO:0000313" key="2">
    <source>
        <dbReference type="EMBL" id="EKM53833.1"/>
    </source>
</evidence>
<dbReference type="KEGG" id="pco:PHACADRAFT_260377"/>
<keyword evidence="3" id="KW-1185">Reference proteome</keyword>
<dbReference type="HOGENOM" id="CLU_066049_1_0_1"/>
<dbReference type="Proteomes" id="UP000008370">
    <property type="component" value="Unassembled WGS sequence"/>
</dbReference>
<sequence>MAQHYAGLIRGRLAGRSECLVGGWSIGGVIAFEVARQLIASGTSVPGLVLIDSPDPETTTALSDEVLDAAFSTKSSPSRAMELARLSIQHATAALVDYDPWSSPARHVLLAKAVILRSREGFFVKNAKLGVQPDAFLGDRASPETIIRGWEKILGIRVPVLDIPGNHFEVFDRRYVGEVSNRLLEALRML</sequence>
<evidence type="ECO:0000313" key="3">
    <source>
        <dbReference type="Proteomes" id="UP000008370"/>
    </source>
</evidence>
<gene>
    <name evidence="2" type="ORF">PHACADRAFT_260377</name>
</gene>
<dbReference type="OrthoDB" id="329835at2759"/>
<dbReference type="RefSeq" id="XP_007398510.1">
    <property type="nucleotide sequence ID" value="XM_007398448.1"/>
</dbReference>
<dbReference type="InterPro" id="IPR029058">
    <property type="entry name" value="AB_hydrolase_fold"/>
</dbReference>
<dbReference type="InterPro" id="IPR001031">
    <property type="entry name" value="Thioesterase"/>
</dbReference>
<organism evidence="2 3">
    <name type="scientific">Phanerochaete carnosa (strain HHB-10118-sp)</name>
    <name type="common">White-rot fungus</name>
    <name type="synonym">Peniophora carnosa</name>
    <dbReference type="NCBI Taxonomy" id="650164"/>
    <lineage>
        <taxon>Eukaryota</taxon>
        <taxon>Fungi</taxon>
        <taxon>Dikarya</taxon>
        <taxon>Basidiomycota</taxon>
        <taxon>Agaricomycotina</taxon>
        <taxon>Agaricomycetes</taxon>
        <taxon>Polyporales</taxon>
        <taxon>Phanerochaetaceae</taxon>
        <taxon>Phanerochaete</taxon>
    </lineage>
</organism>
<dbReference type="Pfam" id="PF00975">
    <property type="entry name" value="Thioesterase"/>
    <property type="match status" value="1"/>
</dbReference>
<name>K5VQW3_PHACS</name>
<evidence type="ECO:0000259" key="1">
    <source>
        <dbReference type="Pfam" id="PF00975"/>
    </source>
</evidence>
<accession>K5VQW3</accession>